<dbReference type="PANTHER" id="PTHR10672">
    <property type="entry name" value="ADDUCIN"/>
    <property type="match status" value="1"/>
</dbReference>
<name>A0A167V9N8_9HYPO</name>
<evidence type="ECO:0000313" key="4">
    <source>
        <dbReference type="Proteomes" id="UP000078544"/>
    </source>
</evidence>
<dbReference type="Gene3D" id="3.40.225.10">
    <property type="entry name" value="Class II aldolase/adducin N-terminal domain"/>
    <property type="match status" value="1"/>
</dbReference>
<dbReference type="InterPro" id="IPR036409">
    <property type="entry name" value="Aldolase_II/adducin_N_sf"/>
</dbReference>
<dbReference type="EMBL" id="AZGY01000040">
    <property type="protein sequence ID" value="KZZ87238.1"/>
    <property type="molecule type" value="Genomic_DNA"/>
</dbReference>
<dbReference type="InterPro" id="IPR001303">
    <property type="entry name" value="Aldolase_II/adducin_N"/>
</dbReference>
<accession>A0A167V9N8</accession>
<reference evidence="3 4" key="1">
    <citation type="journal article" date="2016" name="Genome Biol. Evol.">
        <title>Divergent and convergent evolution of fungal pathogenicity.</title>
        <authorList>
            <person name="Shang Y."/>
            <person name="Xiao G."/>
            <person name="Zheng P."/>
            <person name="Cen K."/>
            <person name="Zhan S."/>
            <person name="Wang C."/>
        </authorList>
    </citation>
    <scope>NUCLEOTIDE SEQUENCE [LARGE SCALE GENOMIC DNA]</scope>
    <source>
        <strain evidence="3 4">RCEF 2490</strain>
    </source>
</reference>
<dbReference type="AlphaFoldDB" id="A0A167V9N8"/>
<dbReference type="STRING" id="1081109.A0A167V9N8"/>
<dbReference type="SUPFAM" id="SSF53639">
    <property type="entry name" value="AraD/HMP-PK domain-like"/>
    <property type="match status" value="1"/>
</dbReference>
<dbReference type="GO" id="GO:0051015">
    <property type="term" value="F:actin filament binding"/>
    <property type="evidence" value="ECO:0007669"/>
    <property type="project" value="TreeGrafter"/>
</dbReference>
<evidence type="ECO:0000256" key="1">
    <source>
        <dbReference type="SAM" id="MobiDB-lite"/>
    </source>
</evidence>
<dbReference type="GO" id="GO:0005856">
    <property type="term" value="C:cytoskeleton"/>
    <property type="evidence" value="ECO:0007669"/>
    <property type="project" value="TreeGrafter"/>
</dbReference>
<dbReference type="OrthoDB" id="3238794at2759"/>
<feature type="domain" description="Class II aldolase/adducin N-terminal" evidence="2">
    <location>
        <begin position="67"/>
        <end position="253"/>
    </location>
</feature>
<dbReference type="PANTHER" id="PTHR10672:SF25">
    <property type="entry name" value="MEIOTICALLY UP-REGULATED GENE 14 PROTEIN"/>
    <property type="match status" value="1"/>
</dbReference>
<feature type="compositionally biased region" description="Polar residues" evidence="1">
    <location>
        <begin position="1"/>
        <end position="12"/>
    </location>
</feature>
<evidence type="ECO:0000313" key="3">
    <source>
        <dbReference type="EMBL" id="KZZ87238.1"/>
    </source>
</evidence>
<evidence type="ECO:0000259" key="2">
    <source>
        <dbReference type="SMART" id="SM01007"/>
    </source>
</evidence>
<feature type="region of interest" description="Disordered" evidence="1">
    <location>
        <begin position="1"/>
        <end position="36"/>
    </location>
</feature>
<proteinExistence type="predicted"/>
<dbReference type="FunFam" id="3.40.225.10:FF:000009">
    <property type="entry name" value="Class II aldolase/adducin N-terminal"/>
    <property type="match status" value="1"/>
</dbReference>
<protein>
    <submittedName>
        <fullName evidence="3">Class II aldolase/adducin</fullName>
    </submittedName>
</protein>
<keyword evidence="4" id="KW-1185">Reference proteome</keyword>
<sequence>MAPSAISPSRNGSEPVPTSPDHAGVGNETGSGDGMTCQLHELSIGPNPLTGILRYPSHQKQREDVLVHMAAAFRNWARVGFTEGISGHISVRDPEFPDLICMNPIGRHFVLLNASDVFCLDIDTGAVVGGNRTRPANAPGFHIYSEIHKARPGDVHAVCHAHTIAGCAWAAVGAPLDMITQDVCDLYGPALAVDTIYGGTVMAGEEGRRIVGVLGKKGKAAVLLNHGLISVGHTVDEVHFLFGLLNRSCEIQLRVEAACAGNPSLKKHIIPDEMARLNFRMAGEKNWLYVEAQNELQYEIGMAGEVISKQVENMRVDEMVHETPGIASCAHAVQRRET</sequence>
<dbReference type="InterPro" id="IPR051017">
    <property type="entry name" value="Aldolase-II_Adducin_sf"/>
</dbReference>
<dbReference type="Proteomes" id="UP000078544">
    <property type="component" value="Unassembled WGS sequence"/>
</dbReference>
<organism evidence="3 4">
    <name type="scientific">Moelleriella libera RCEF 2490</name>
    <dbReference type="NCBI Taxonomy" id="1081109"/>
    <lineage>
        <taxon>Eukaryota</taxon>
        <taxon>Fungi</taxon>
        <taxon>Dikarya</taxon>
        <taxon>Ascomycota</taxon>
        <taxon>Pezizomycotina</taxon>
        <taxon>Sordariomycetes</taxon>
        <taxon>Hypocreomycetidae</taxon>
        <taxon>Hypocreales</taxon>
        <taxon>Clavicipitaceae</taxon>
        <taxon>Moelleriella</taxon>
    </lineage>
</organism>
<dbReference type="SMART" id="SM01007">
    <property type="entry name" value="Aldolase_II"/>
    <property type="match status" value="1"/>
</dbReference>
<dbReference type="Pfam" id="PF00596">
    <property type="entry name" value="Aldolase_II"/>
    <property type="match status" value="1"/>
</dbReference>
<gene>
    <name evidence="3" type="ORF">AAL_08423</name>
</gene>
<comment type="caution">
    <text evidence="3">The sequence shown here is derived from an EMBL/GenBank/DDBJ whole genome shotgun (WGS) entry which is preliminary data.</text>
</comment>